<protein>
    <submittedName>
        <fullName evidence="1">Uncharacterized protein</fullName>
    </submittedName>
</protein>
<dbReference type="RefSeq" id="WP_220582250.1">
    <property type="nucleotide sequence ID" value="NZ_RKLT01000024.1"/>
</dbReference>
<dbReference type="Gene3D" id="1.10.10.10">
    <property type="entry name" value="Winged helix-like DNA-binding domain superfamily/Winged helix DNA-binding domain"/>
    <property type="match status" value="1"/>
</dbReference>
<gene>
    <name evidence="1" type="ORF">EGH23_22580</name>
</gene>
<name>A0AAW4PI90_9EURY</name>
<dbReference type="Proteomes" id="UP001430455">
    <property type="component" value="Unassembled WGS sequence"/>
</dbReference>
<evidence type="ECO:0000313" key="2">
    <source>
        <dbReference type="Proteomes" id="UP001430455"/>
    </source>
</evidence>
<organism evidence="1 2">
    <name type="scientific">Haloarcula nitratireducens</name>
    <dbReference type="NCBI Taxonomy" id="2487749"/>
    <lineage>
        <taxon>Archaea</taxon>
        <taxon>Methanobacteriati</taxon>
        <taxon>Methanobacteriota</taxon>
        <taxon>Stenosarchaea group</taxon>
        <taxon>Halobacteria</taxon>
        <taxon>Halobacteriales</taxon>
        <taxon>Haloarculaceae</taxon>
        <taxon>Haloarcula</taxon>
    </lineage>
</organism>
<keyword evidence="2" id="KW-1185">Reference proteome</keyword>
<reference evidence="1 2" key="1">
    <citation type="submission" date="2021-06" db="EMBL/GenBank/DDBJ databases">
        <title>Halomicroarcula sp. a new haloarchaeum isolated from saline soil.</title>
        <authorList>
            <person name="Duran-Viseras A."/>
            <person name="Sanchez-Porro C."/>
            <person name="Ventosa A."/>
        </authorList>
    </citation>
    <scope>NUCLEOTIDE SEQUENCE [LARGE SCALE GENOMIC DNA]</scope>
    <source>
        <strain evidence="1 2">F27</strain>
    </source>
</reference>
<dbReference type="InterPro" id="IPR036388">
    <property type="entry name" value="WH-like_DNA-bd_sf"/>
</dbReference>
<comment type="caution">
    <text evidence="1">The sequence shown here is derived from an EMBL/GenBank/DDBJ whole genome shotgun (WGS) entry which is preliminary data.</text>
</comment>
<evidence type="ECO:0000313" key="1">
    <source>
        <dbReference type="EMBL" id="MBX0297664.1"/>
    </source>
</evidence>
<dbReference type="EMBL" id="RKLT01000024">
    <property type="protein sequence ID" value="MBX0297664.1"/>
    <property type="molecule type" value="Genomic_DNA"/>
</dbReference>
<proteinExistence type="predicted"/>
<accession>A0AAW4PI90</accession>
<dbReference type="AlphaFoldDB" id="A0AAW4PI90"/>
<sequence>MASDKDAMGKEERKRLVLGLLVESGLHLPPAVIFHNCKQQGATFERRSVDNYLRELRKEGLVEKIPNTKGYHRATQKGRNYYFGN</sequence>